<proteinExistence type="inferred from homology"/>
<evidence type="ECO:0000313" key="3">
    <source>
        <dbReference type="EMBL" id="GAH30786.1"/>
    </source>
</evidence>
<comment type="similarity">
    <text evidence="1">Belongs to the NAD(P)-dependent epimerase/dehydratase family.</text>
</comment>
<dbReference type="Pfam" id="PF01370">
    <property type="entry name" value="Epimerase"/>
    <property type="match status" value="1"/>
</dbReference>
<sequence length="282" mass="32843">MKVLVTGATGFIGNYVVRELLKQGHQVMTTSKNSEKARMYEWFSQVQYIPYDLNVVQENLFQFFREPDVVIHLAWEGLPNYKDLFHFERNLFTNYRFLKNLLEDGLKSLTVTGTCMEYGLQNGCLSEDTPTKPTTPYSLAKDTLRKFLEQLQQKYHFSFKWIRLFYMYGKGQNPSSLLPQLDKALDRGDEIFNMSGGEQLRDYLPVEKVAEYVNEISLQNKILGIINCCSGKPISIRKLVENHMKNRGKTIKLNLGYYPYSDYEPMAFWGDNTKLKSIINNK</sequence>
<dbReference type="Gene3D" id="3.40.50.720">
    <property type="entry name" value="NAD(P)-binding Rossmann-like Domain"/>
    <property type="match status" value="1"/>
</dbReference>
<dbReference type="EMBL" id="BARU01002756">
    <property type="protein sequence ID" value="GAH30786.1"/>
    <property type="molecule type" value="Genomic_DNA"/>
</dbReference>
<comment type="caution">
    <text evidence="3">The sequence shown here is derived from an EMBL/GenBank/DDBJ whole genome shotgun (WGS) entry which is preliminary data.</text>
</comment>
<protein>
    <recommendedName>
        <fullName evidence="2">NAD-dependent epimerase/dehydratase domain-containing protein</fullName>
    </recommendedName>
</protein>
<organism evidence="3">
    <name type="scientific">marine sediment metagenome</name>
    <dbReference type="NCBI Taxonomy" id="412755"/>
    <lineage>
        <taxon>unclassified sequences</taxon>
        <taxon>metagenomes</taxon>
        <taxon>ecological metagenomes</taxon>
    </lineage>
</organism>
<accession>X1EBX3</accession>
<reference evidence="3" key="1">
    <citation type="journal article" date="2014" name="Front. Microbiol.">
        <title>High frequency of phylogenetically diverse reductive dehalogenase-homologous genes in deep subseafloor sedimentary metagenomes.</title>
        <authorList>
            <person name="Kawai M."/>
            <person name="Futagami T."/>
            <person name="Toyoda A."/>
            <person name="Takaki Y."/>
            <person name="Nishi S."/>
            <person name="Hori S."/>
            <person name="Arai W."/>
            <person name="Tsubouchi T."/>
            <person name="Morono Y."/>
            <person name="Uchiyama I."/>
            <person name="Ito T."/>
            <person name="Fujiyama A."/>
            <person name="Inagaki F."/>
            <person name="Takami H."/>
        </authorList>
    </citation>
    <scope>NUCLEOTIDE SEQUENCE</scope>
    <source>
        <strain evidence="3">Expedition CK06-06</strain>
    </source>
</reference>
<evidence type="ECO:0000259" key="2">
    <source>
        <dbReference type="Pfam" id="PF01370"/>
    </source>
</evidence>
<dbReference type="AlphaFoldDB" id="X1EBX3"/>
<gene>
    <name evidence="3" type="ORF">S03H2_06333</name>
</gene>
<dbReference type="InterPro" id="IPR001509">
    <property type="entry name" value="Epimerase_deHydtase"/>
</dbReference>
<evidence type="ECO:0000256" key="1">
    <source>
        <dbReference type="ARBA" id="ARBA00007637"/>
    </source>
</evidence>
<feature type="domain" description="NAD-dependent epimerase/dehydratase" evidence="2">
    <location>
        <begin position="3"/>
        <end position="213"/>
    </location>
</feature>
<name>X1EBX3_9ZZZZ</name>
<dbReference type="PANTHER" id="PTHR43000">
    <property type="entry name" value="DTDP-D-GLUCOSE 4,6-DEHYDRATASE-RELATED"/>
    <property type="match status" value="1"/>
</dbReference>
<dbReference type="InterPro" id="IPR036291">
    <property type="entry name" value="NAD(P)-bd_dom_sf"/>
</dbReference>
<dbReference type="SUPFAM" id="SSF51735">
    <property type="entry name" value="NAD(P)-binding Rossmann-fold domains"/>
    <property type="match status" value="1"/>
</dbReference>